<keyword evidence="2" id="KW-1185">Reference proteome</keyword>
<evidence type="ECO:0000313" key="2">
    <source>
        <dbReference type="Proteomes" id="UP001346869"/>
    </source>
</evidence>
<dbReference type="AlphaFoldDB" id="A0AAN7XA65"/>
<accession>A0AAN7XA65</accession>
<name>A0AAN7XA65_ELEMC</name>
<gene>
    <name evidence="1" type="ORF">PBY51_008434</name>
</gene>
<evidence type="ECO:0000313" key="1">
    <source>
        <dbReference type="EMBL" id="KAK5856869.1"/>
    </source>
</evidence>
<dbReference type="PANTHER" id="PTHR45913">
    <property type="entry name" value="EPM2A-INTERACTING PROTEIN 1"/>
    <property type="match status" value="1"/>
</dbReference>
<comment type="caution">
    <text evidence="1">The sequence shown here is derived from an EMBL/GenBank/DDBJ whole genome shotgun (WGS) entry which is preliminary data.</text>
</comment>
<proteinExistence type="predicted"/>
<organism evidence="1 2">
    <name type="scientific">Eleginops maclovinus</name>
    <name type="common">Patagonian blennie</name>
    <name type="synonym">Eleginus maclovinus</name>
    <dbReference type="NCBI Taxonomy" id="56733"/>
    <lineage>
        <taxon>Eukaryota</taxon>
        <taxon>Metazoa</taxon>
        <taxon>Chordata</taxon>
        <taxon>Craniata</taxon>
        <taxon>Vertebrata</taxon>
        <taxon>Euteleostomi</taxon>
        <taxon>Actinopterygii</taxon>
        <taxon>Neopterygii</taxon>
        <taxon>Teleostei</taxon>
        <taxon>Neoteleostei</taxon>
        <taxon>Acanthomorphata</taxon>
        <taxon>Eupercaria</taxon>
        <taxon>Perciformes</taxon>
        <taxon>Notothenioidei</taxon>
        <taxon>Eleginopidae</taxon>
        <taxon>Eleginops</taxon>
    </lineage>
</organism>
<sequence length="269" mass="30145">MTRHKSGVVARAKERNPMMIATHCMLHRQALASKSLSPELHSVLSTVVSVVNHIKCKPLQSRLFGQLCREMGAGQDTLLFHSEVLWLSRGKVLQRVYERRSELCEFIQNDKPTTAALLSDPEWIAQLAYLADVFNLLNDLSLSVQGRYASILEVSDKIKALRAKTAIWRRRVQNGITDMYPDSEFLDTNQIPAEIVKNTTGSHLASLGDYFTDVDTNAWDWVCDPFVALTSAWGLGGKAEEELLDLACDGTLRIRFGQGGHVDFWPSVE</sequence>
<dbReference type="Proteomes" id="UP001346869">
    <property type="component" value="Unassembled WGS sequence"/>
</dbReference>
<dbReference type="PANTHER" id="PTHR45913:SF19">
    <property type="entry name" value="LOW QUALITY PROTEIN: ZINC FINGER BED DOMAIN-CONTAINING PROTEIN 5-LIKE"/>
    <property type="match status" value="1"/>
</dbReference>
<dbReference type="EMBL" id="JAUZQC010000017">
    <property type="protein sequence ID" value="KAK5856869.1"/>
    <property type="molecule type" value="Genomic_DNA"/>
</dbReference>
<reference evidence="1 2" key="1">
    <citation type="journal article" date="2023" name="Genes (Basel)">
        <title>Chromosome-Level Genome Assembly and Circadian Gene Repertoire of the Patagonia Blennie Eleginops maclovinus-The Closest Ancestral Proxy of Antarctic Cryonotothenioids.</title>
        <authorList>
            <person name="Cheng C.C."/>
            <person name="Rivera-Colon A.G."/>
            <person name="Minhas B.F."/>
            <person name="Wilson L."/>
            <person name="Rayamajhi N."/>
            <person name="Vargas-Chacoff L."/>
            <person name="Catchen J.M."/>
        </authorList>
    </citation>
    <scope>NUCLEOTIDE SEQUENCE [LARGE SCALE GENOMIC DNA]</scope>
    <source>
        <strain evidence="1">JMC-PN-2008</strain>
    </source>
</reference>
<reference evidence="1 2" key="2">
    <citation type="journal article" date="2023" name="Mol. Biol. Evol.">
        <title>Genomics of Secondarily Temperate Adaptation in the Only Non-Antarctic Icefish.</title>
        <authorList>
            <person name="Rivera-Colon A.G."/>
            <person name="Rayamajhi N."/>
            <person name="Minhas B.F."/>
            <person name="Madrigal G."/>
            <person name="Bilyk K.T."/>
            <person name="Yoon V."/>
            <person name="Hune M."/>
            <person name="Gregory S."/>
            <person name="Cheng C.H.C."/>
            <person name="Catchen J.M."/>
        </authorList>
    </citation>
    <scope>NUCLEOTIDE SEQUENCE [LARGE SCALE GENOMIC DNA]</scope>
    <source>
        <strain evidence="1">JMC-PN-2008</strain>
    </source>
</reference>
<protein>
    <submittedName>
        <fullName evidence="1">Uncharacterized protein</fullName>
    </submittedName>
</protein>